<protein>
    <submittedName>
        <fullName evidence="2">11672_t:CDS:1</fullName>
    </submittedName>
</protein>
<organism evidence="2 3">
    <name type="scientific">Ambispora leptoticha</name>
    <dbReference type="NCBI Taxonomy" id="144679"/>
    <lineage>
        <taxon>Eukaryota</taxon>
        <taxon>Fungi</taxon>
        <taxon>Fungi incertae sedis</taxon>
        <taxon>Mucoromycota</taxon>
        <taxon>Glomeromycotina</taxon>
        <taxon>Glomeromycetes</taxon>
        <taxon>Archaeosporales</taxon>
        <taxon>Ambisporaceae</taxon>
        <taxon>Ambispora</taxon>
    </lineage>
</organism>
<name>A0A9N9B5B4_9GLOM</name>
<evidence type="ECO:0000256" key="1">
    <source>
        <dbReference type="SAM" id="Coils"/>
    </source>
</evidence>
<keyword evidence="1" id="KW-0175">Coiled coil</keyword>
<comment type="caution">
    <text evidence="2">The sequence shown here is derived from an EMBL/GenBank/DDBJ whole genome shotgun (WGS) entry which is preliminary data.</text>
</comment>
<feature type="coiled-coil region" evidence="1">
    <location>
        <begin position="31"/>
        <end position="58"/>
    </location>
</feature>
<dbReference type="EMBL" id="CAJVPS010001842">
    <property type="protein sequence ID" value="CAG8552027.1"/>
    <property type="molecule type" value="Genomic_DNA"/>
</dbReference>
<evidence type="ECO:0000313" key="2">
    <source>
        <dbReference type="EMBL" id="CAG8552027.1"/>
    </source>
</evidence>
<proteinExistence type="predicted"/>
<accession>A0A9N9B5B4</accession>
<gene>
    <name evidence="2" type="ORF">ALEPTO_LOCUS5922</name>
</gene>
<dbReference type="AlphaFoldDB" id="A0A9N9B5B4"/>
<dbReference type="Proteomes" id="UP000789508">
    <property type="component" value="Unassembled WGS sequence"/>
</dbReference>
<keyword evidence="3" id="KW-1185">Reference proteome</keyword>
<evidence type="ECO:0000313" key="3">
    <source>
        <dbReference type="Proteomes" id="UP000789508"/>
    </source>
</evidence>
<sequence length="71" mass="7776">MVTNSSNSSQSVRSAVIKWETSATKALLAFLDTRKEALNALKKNLEGLMSRKDAENQSGDEAMVIPFQTIC</sequence>
<reference evidence="2" key="1">
    <citation type="submission" date="2021-06" db="EMBL/GenBank/DDBJ databases">
        <authorList>
            <person name="Kallberg Y."/>
            <person name="Tangrot J."/>
            <person name="Rosling A."/>
        </authorList>
    </citation>
    <scope>NUCLEOTIDE SEQUENCE</scope>
    <source>
        <strain evidence="2">FL130A</strain>
    </source>
</reference>